<evidence type="ECO:0000256" key="4">
    <source>
        <dbReference type="ARBA" id="ARBA00023242"/>
    </source>
</evidence>
<dbReference type="Proteomes" id="UP000242146">
    <property type="component" value="Unassembled WGS sequence"/>
</dbReference>
<evidence type="ECO:0000256" key="5">
    <source>
        <dbReference type="PROSITE-ProRule" id="PRU00089"/>
    </source>
</evidence>
<comment type="caution">
    <text evidence="7">The sequence shown here is derived from an EMBL/GenBank/DDBJ whole genome shotgun (WGS) entry which is preliminary data.</text>
</comment>
<dbReference type="SUPFAM" id="SSF46785">
    <property type="entry name" value="Winged helix' DNA-binding domain"/>
    <property type="match status" value="1"/>
</dbReference>
<dbReference type="InterPro" id="IPR001766">
    <property type="entry name" value="Fork_head_dom"/>
</dbReference>
<dbReference type="PROSITE" id="PS50039">
    <property type="entry name" value="FORK_HEAD_3"/>
    <property type="match status" value="1"/>
</dbReference>
<evidence type="ECO:0000256" key="3">
    <source>
        <dbReference type="ARBA" id="ARBA00023163"/>
    </source>
</evidence>
<dbReference type="PROSITE" id="PS00658">
    <property type="entry name" value="FORK_HEAD_2"/>
    <property type="match status" value="1"/>
</dbReference>
<proteinExistence type="predicted"/>
<dbReference type="InterPro" id="IPR045912">
    <property type="entry name" value="FOXJ2/3-like"/>
</dbReference>
<keyword evidence="4 5" id="KW-0539">Nucleus</keyword>
<evidence type="ECO:0000256" key="2">
    <source>
        <dbReference type="ARBA" id="ARBA00023125"/>
    </source>
</evidence>
<dbReference type="Pfam" id="PF00250">
    <property type="entry name" value="Forkhead"/>
    <property type="match status" value="1"/>
</dbReference>
<dbReference type="AlphaFoldDB" id="A0A1X2GTM5"/>
<comment type="subcellular location">
    <subcellularLocation>
        <location evidence="5">Nucleus</location>
    </subcellularLocation>
</comment>
<evidence type="ECO:0000256" key="1">
    <source>
        <dbReference type="ARBA" id="ARBA00023015"/>
    </source>
</evidence>
<protein>
    <submittedName>
        <fullName evidence="7">Winged helix DNA-binding domain-containing protein</fullName>
    </submittedName>
</protein>
<keyword evidence="1" id="KW-0805">Transcription regulation</keyword>
<evidence type="ECO:0000313" key="7">
    <source>
        <dbReference type="EMBL" id="ORX61350.1"/>
    </source>
</evidence>
<feature type="domain" description="Fork-head" evidence="6">
    <location>
        <begin position="1"/>
        <end position="80"/>
    </location>
</feature>
<feature type="DNA-binding region" description="Fork-head" evidence="5">
    <location>
        <begin position="1"/>
        <end position="80"/>
    </location>
</feature>
<feature type="non-terminal residue" evidence="7">
    <location>
        <position position="1"/>
    </location>
</feature>
<dbReference type="PANTHER" id="PTHR46078">
    <property type="entry name" value="FORKHEAD BOX PROTEIN J2 FAMILY MEMBER"/>
    <property type="match status" value="1"/>
</dbReference>
<feature type="non-terminal residue" evidence="7">
    <location>
        <position position="80"/>
    </location>
</feature>
<keyword evidence="2 5" id="KW-0238">DNA-binding</keyword>
<dbReference type="GO" id="GO:0000981">
    <property type="term" value="F:DNA-binding transcription factor activity, RNA polymerase II-specific"/>
    <property type="evidence" value="ECO:0007669"/>
    <property type="project" value="TreeGrafter"/>
</dbReference>
<organism evidence="7 8">
    <name type="scientific">Hesseltinella vesiculosa</name>
    <dbReference type="NCBI Taxonomy" id="101127"/>
    <lineage>
        <taxon>Eukaryota</taxon>
        <taxon>Fungi</taxon>
        <taxon>Fungi incertae sedis</taxon>
        <taxon>Mucoromycota</taxon>
        <taxon>Mucoromycotina</taxon>
        <taxon>Mucoromycetes</taxon>
        <taxon>Mucorales</taxon>
        <taxon>Cunninghamellaceae</taxon>
        <taxon>Hesseltinella</taxon>
    </lineage>
</organism>
<dbReference type="EMBL" id="MCGT01000003">
    <property type="protein sequence ID" value="ORX61350.1"/>
    <property type="molecule type" value="Genomic_DNA"/>
</dbReference>
<dbReference type="GO" id="GO:0005634">
    <property type="term" value="C:nucleus"/>
    <property type="evidence" value="ECO:0007669"/>
    <property type="project" value="UniProtKB-SubCell"/>
</dbReference>
<dbReference type="GO" id="GO:0000978">
    <property type="term" value="F:RNA polymerase II cis-regulatory region sequence-specific DNA binding"/>
    <property type="evidence" value="ECO:0007669"/>
    <property type="project" value="TreeGrafter"/>
</dbReference>
<evidence type="ECO:0000259" key="6">
    <source>
        <dbReference type="PROSITE" id="PS50039"/>
    </source>
</evidence>
<keyword evidence="3" id="KW-0804">Transcription</keyword>
<dbReference type="InterPro" id="IPR036388">
    <property type="entry name" value="WH-like_DNA-bd_sf"/>
</dbReference>
<dbReference type="PANTHER" id="PTHR46078:SF2">
    <property type="entry name" value="FORK-HEAD DOMAIN-CONTAINING PROTEIN"/>
    <property type="match status" value="1"/>
</dbReference>
<accession>A0A1X2GTM5</accession>
<dbReference type="InterPro" id="IPR036390">
    <property type="entry name" value="WH_DNA-bd_sf"/>
</dbReference>
<gene>
    <name evidence="7" type="ORF">DM01DRAFT_239560</name>
</gene>
<evidence type="ECO:0000313" key="8">
    <source>
        <dbReference type="Proteomes" id="UP000242146"/>
    </source>
</evidence>
<sequence>PPYTYATLIAHAMLSSDEGCMTLHQIYQWISKKYPYYSMANRGWQNSIRHNLSLNKKKFKKLARAERHRGSHWTLLKEAQ</sequence>
<dbReference type="CDD" id="cd00059">
    <property type="entry name" value="FH_FOX"/>
    <property type="match status" value="1"/>
</dbReference>
<dbReference type="OrthoDB" id="5954824at2759"/>
<dbReference type="SMART" id="SM00339">
    <property type="entry name" value="FH"/>
    <property type="match status" value="1"/>
</dbReference>
<name>A0A1X2GTM5_9FUNG</name>
<reference evidence="7 8" key="1">
    <citation type="submission" date="2016-07" db="EMBL/GenBank/DDBJ databases">
        <title>Pervasive Adenine N6-methylation of Active Genes in Fungi.</title>
        <authorList>
            <consortium name="DOE Joint Genome Institute"/>
            <person name="Mondo S.J."/>
            <person name="Dannebaum R.O."/>
            <person name="Kuo R.C."/>
            <person name="Labutti K."/>
            <person name="Haridas S."/>
            <person name="Kuo A."/>
            <person name="Salamov A."/>
            <person name="Ahrendt S.R."/>
            <person name="Lipzen A."/>
            <person name="Sullivan W."/>
            <person name="Andreopoulos W.B."/>
            <person name="Clum A."/>
            <person name="Lindquist E."/>
            <person name="Daum C."/>
            <person name="Ramamoorthy G.K."/>
            <person name="Gryganskyi A."/>
            <person name="Culley D."/>
            <person name="Magnuson J.K."/>
            <person name="James T.Y."/>
            <person name="O'Malley M.A."/>
            <person name="Stajich J.E."/>
            <person name="Spatafora J.W."/>
            <person name="Visel A."/>
            <person name="Grigoriev I.V."/>
        </authorList>
    </citation>
    <scope>NUCLEOTIDE SEQUENCE [LARGE SCALE GENOMIC DNA]</scope>
    <source>
        <strain evidence="7 8">NRRL 3301</strain>
    </source>
</reference>
<keyword evidence="8" id="KW-1185">Reference proteome</keyword>
<dbReference type="InterPro" id="IPR030456">
    <property type="entry name" value="TF_fork_head_CS_2"/>
</dbReference>
<dbReference type="PRINTS" id="PR00053">
    <property type="entry name" value="FORKHEAD"/>
</dbReference>
<dbReference type="Gene3D" id="1.10.10.10">
    <property type="entry name" value="Winged helix-like DNA-binding domain superfamily/Winged helix DNA-binding domain"/>
    <property type="match status" value="1"/>
</dbReference>
<dbReference type="STRING" id="101127.A0A1X2GTM5"/>